<keyword evidence="2" id="KW-1185">Reference proteome</keyword>
<dbReference type="OrthoDB" id="10480141at2759"/>
<gene>
    <name evidence="1" type="ORF">PISMIDRAFT_678161</name>
</gene>
<proteinExistence type="predicted"/>
<reference evidence="2" key="2">
    <citation type="submission" date="2015-01" db="EMBL/GenBank/DDBJ databases">
        <title>Evolutionary Origins and Diversification of the Mycorrhizal Mutualists.</title>
        <authorList>
            <consortium name="DOE Joint Genome Institute"/>
            <consortium name="Mycorrhizal Genomics Consortium"/>
            <person name="Kohler A."/>
            <person name="Kuo A."/>
            <person name="Nagy L.G."/>
            <person name="Floudas D."/>
            <person name="Copeland A."/>
            <person name="Barry K.W."/>
            <person name="Cichocki N."/>
            <person name="Veneault-Fourrey C."/>
            <person name="LaButti K."/>
            <person name="Lindquist E.A."/>
            <person name="Lipzen A."/>
            <person name="Lundell T."/>
            <person name="Morin E."/>
            <person name="Murat C."/>
            <person name="Riley R."/>
            <person name="Ohm R."/>
            <person name="Sun H."/>
            <person name="Tunlid A."/>
            <person name="Henrissat B."/>
            <person name="Grigoriev I.V."/>
            <person name="Hibbett D.S."/>
            <person name="Martin F."/>
        </authorList>
    </citation>
    <scope>NUCLEOTIDE SEQUENCE [LARGE SCALE GENOMIC DNA]</scope>
    <source>
        <strain evidence="2">441</strain>
    </source>
</reference>
<evidence type="ECO:0000313" key="2">
    <source>
        <dbReference type="Proteomes" id="UP000054018"/>
    </source>
</evidence>
<evidence type="ECO:0000313" key="1">
    <source>
        <dbReference type="EMBL" id="KIK24549.1"/>
    </source>
</evidence>
<organism evidence="1 2">
    <name type="scientific">Pisolithus microcarpus 441</name>
    <dbReference type="NCBI Taxonomy" id="765257"/>
    <lineage>
        <taxon>Eukaryota</taxon>
        <taxon>Fungi</taxon>
        <taxon>Dikarya</taxon>
        <taxon>Basidiomycota</taxon>
        <taxon>Agaricomycotina</taxon>
        <taxon>Agaricomycetes</taxon>
        <taxon>Agaricomycetidae</taxon>
        <taxon>Boletales</taxon>
        <taxon>Sclerodermatineae</taxon>
        <taxon>Pisolithaceae</taxon>
        <taxon>Pisolithus</taxon>
    </lineage>
</organism>
<dbReference type="EMBL" id="KN833715">
    <property type="protein sequence ID" value="KIK24549.1"/>
    <property type="molecule type" value="Genomic_DNA"/>
</dbReference>
<reference evidence="1 2" key="1">
    <citation type="submission" date="2014-04" db="EMBL/GenBank/DDBJ databases">
        <authorList>
            <consortium name="DOE Joint Genome Institute"/>
            <person name="Kuo A."/>
            <person name="Kohler A."/>
            <person name="Costa M.D."/>
            <person name="Nagy L.G."/>
            <person name="Floudas D."/>
            <person name="Copeland A."/>
            <person name="Barry K.W."/>
            <person name="Cichocki N."/>
            <person name="Veneault-Fourrey C."/>
            <person name="LaButti K."/>
            <person name="Lindquist E.A."/>
            <person name="Lipzen A."/>
            <person name="Lundell T."/>
            <person name="Morin E."/>
            <person name="Murat C."/>
            <person name="Sun H."/>
            <person name="Tunlid A."/>
            <person name="Henrissat B."/>
            <person name="Grigoriev I.V."/>
            <person name="Hibbett D.S."/>
            <person name="Martin F."/>
            <person name="Nordberg H.P."/>
            <person name="Cantor M.N."/>
            <person name="Hua S.X."/>
        </authorList>
    </citation>
    <scope>NUCLEOTIDE SEQUENCE [LARGE SCALE GENOMIC DNA]</scope>
    <source>
        <strain evidence="1 2">441</strain>
    </source>
</reference>
<dbReference type="AlphaFoldDB" id="A0A0C9ZF52"/>
<dbReference type="HOGENOM" id="CLU_2923552_0_0_1"/>
<accession>A0A0C9ZF52</accession>
<sequence>MVYAVELLLTSVTTKLGRFRLLEKSNVVDARTWQCLCSCLEMFILAPGNVYEPRLDSTGLH</sequence>
<name>A0A0C9ZF52_9AGAM</name>
<dbReference type="Proteomes" id="UP000054018">
    <property type="component" value="Unassembled WGS sequence"/>
</dbReference>
<protein>
    <submittedName>
        <fullName evidence="1">Unplaced genomic scaffold scaffold_31, whole genome shotgun sequence</fullName>
    </submittedName>
</protein>